<dbReference type="EMBL" id="GBXM01091699">
    <property type="protein sequence ID" value="JAH16878.1"/>
    <property type="molecule type" value="Transcribed_RNA"/>
</dbReference>
<proteinExistence type="predicted"/>
<protein>
    <submittedName>
        <fullName evidence="1">Uncharacterized protein</fullName>
    </submittedName>
</protein>
<sequence>MFLITPHINVGTQHYSNVGFFKTQRMVKEGLSGSQSLWPQHKSGVRSVAPCFFSLLS</sequence>
<dbReference type="AlphaFoldDB" id="A0A0E9QLC4"/>
<reference evidence="1" key="1">
    <citation type="submission" date="2014-11" db="EMBL/GenBank/DDBJ databases">
        <authorList>
            <person name="Amaro Gonzalez C."/>
        </authorList>
    </citation>
    <scope>NUCLEOTIDE SEQUENCE</scope>
</reference>
<organism evidence="1">
    <name type="scientific">Anguilla anguilla</name>
    <name type="common">European freshwater eel</name>
    <name type="synonym">Muraena anguilla</name>
    <dbReference type="NCBI Taxonomy" id="7936"/>
    <lineage>
        <taxon>Eukaryota</taxon>
        <taxon>Metazoa</taxon>
        <taxon>Chordata</taxon>
        <taxon>Craniata</taxon>
        <taxon>Vertebrata</taxon>
        <taxon>Euteleostomi</taxon>
        <taxon>Actinopterygii</taxon>
        <taxon>Neopterygii</taxon>
        <taxon>Teleostei</taxon>
        <taxon>Anguilliformes</taxon>
        <taxon>Anguillidae</taxon>
        <taxon>Anguilla</taxon>
    </lineage>
</organism>
<accession>A0A0E9QLC4</accession>
<evidence type="ECO:0000313" key="1">
    <source>
        <dbReference type="EMBL" id="JAH16878.1"/>
    </source>
</evidence>
<reference evidence="1" key="2">
    <citation type="journal article" date="2015" name="Fish Shellfish Immunol.">
        <title>Early steps in the European eel (Anguilla anguilla)-Vibrio vulnificus interaction in the gills: Role of the RtxA13 toxin.</title>
        <authorList>
            <person name="Callol A."/>
            <person name="Pajuelo D."/>
            <person name="Ebbesson L."/>
            <person name="Teles M."/>
            <person name="MacKenzie S."/>
            <person name="Amaro C."/>
        </authorList>
    </citation>
    <scope>NUCLEOTIDE SEQUENCE</scope>
</reference>
<name>A0A0E9QLC4_ANGAN</name>